<name>A0A498JMU1_MALDO</name>
<dbReference type="InterPro" id="IPR012337">
    <property type="entry name" value="RNaseH-like_sf"/>
</dbReference>
<gene>
    <name evidence="1" type="ORF">DVH24_009712</name>
</gene>
<dbReference type="GO" id="GO:0003676">
    <property type="term" value="F:nucleic acid binding"/>
    <property type="evidence" value="ECO:0007669"/>
    <property type="project" value="InterPro"/>
</dbReference>
<evidence type="ECO:0008006" key="3">
    <source>
        <dbReference type="Google" id="ProtNLM"/>
    </source>
</evidence>
<dbReference type="AlphaFoldDB" id="A0A498JMU1"/>
<dbReference type="SMR" id="A0A498JMU1"/>
<comment type="caution">
    <text evidence="1">The sequence shown here is derived from an EMBL/GenBank/DDBJ whole genome shotgun (WGS) entry which is preliminary data.</text>
</comment>
<accession>A0A498JMU1</accession>
<dbReference type="SUPFAM" id="SSF53098">
    <property type="entry name" value="Ribonuclease H-like"/>
    <property type="match status" value="1"/>
</dbReference>
<protein>
    <recommendedName>
        <fullName evidence="3">RNase H type-1 domain-containing protein</fullName>
    </recommendedName>
</protein>
<dbReference type="Gene3D" id="3.30.420.10">
    <property type="entry name" value="Ribonuclease H-like superfamily/Ribonuclease H"/>
    <property type="match status" value="1"/>
</dbReference>
<dbReference type="EMBL" id="RDQH01000332">
    <property type="protein sequence ID" value="RXH96870.1"/>
    <property type="molecule type" value="Genomic_DNA"/>
</dbReference>
<evidence type="ECO:0000313" key="1">
    <source>
        <dbReference type="EMBL" id="RXH96870.1"/>
    </source>
</evidence>
<evidence type="ECO:0000313" key="2">
    <source>
        <dbReference type="Proteomes" id="UP000290289"/>
    </source>
</evidence>
<organism evidence="1 2">
    <name type="scientific">Malus domestica</name>
    <name type="common">Apple</name>
    <name type="synonym">Pyrus malus</name>
    <dbReference type="NCBI Taxonomy" id="3750"/>
    <lineage>
        <taxon>Eukaryota</taxon>
        <taxon>Viridiplantae</taxon>
        <taxon>Streptophyta</taxon>
        <taxon>Embryophyta</taxon>
        <taxon>Tracheophyta</taxon>
        <taxon>Spermatophyta</taxon>
        <taxon>Magnoliopsida</taxon>
        <taxon>eudicotyledons</taxon>
        <taxon>Gunneridae</taxon>
        <taxon>Pentapetalae</taxon>
        <taxon>rosids</taxon>
        <taxon>fabids</taxon>
        <taxon>Rosales</taxon>
        <taxon>Rosaceae</taxon>
        <taxon>Amygdaloideae</taxon>
        <taxon>Maleae</taxon>
        <taxon>Malus</taxon>
    </lineage>
</organism>
<keyword evidence="2" id="KW-1185">Reference proteome</keyword>
<sequence>MEEWVEASVDEQRRPMTTPMAVAESSWERLPFRIVKINCDGAWRKEKCGFGWVARNFARIFRAASGIGNYPCTSNLMAEVDVVRAALVAFMEKGFLDVQVLGDF</sequence>
<dbReference type="Proteomes" id="UP000290289">
    <property type="component" value="Chromosome 6"/>
</dbReference>
<dbReference type="InterPro" id="IPR036397">
    <property type="entry name" value="RNaseH_sf"/>
</dbReference>
<reference evidence="1 2" key="1">
    <citation type="submission" date="2018-10" db="EMBL/GenBank/DDBJ databases">
        <title>A high-quality apple genome assembly.</title>
        <authorList>
            <person name="Hu J."/>
        </authorList>
    </citation>
    <scope>NUCLEOTIDE SEQUENCE [LARGE SCALE GENOMIC DNA]</scope>
    <source>
        <strain evidence="2">cv. HFTH1</strain>
        <tissue evidence="1">Young leaf</tissue>
    </source>
</reference>
<proteinExistence type="predicted"/>